<evidence type="ECO:0000256" key="2">
    <source>
        <dbReference type="ARBA" id="ARBA00022729"/>
    </source>
</evidence>
<evidence type="ECO:0000256" key="1">
    <source>
        <dbReference type="ARBA" id="ARBA00006010"/>
    </source>
</evidence>
<comment type="caution">
    <text evidence="4">The sequence shown here is derived from an EMBL/GenBank/DDBJ whole genome shotgun (WGS) entry which is preliminary data.</text>
</comment>
<evidence type="ECO:0000256" key="3">
    <source>
        <dbReference type="SAM" id="SignalP"/>
    </source>
</evidence>
<feature type="signal peptide" evidence="3">
    <location>
        <begin position="1"/>
        <end position="25"/>
    </location>
</feature>
<dbReference type="Proteomes" id="UP000811246">
    <property type="component" value="Chromosome 10"/>
</dbReference>
<name>A0A922DXD8_CARIL</name>
<dbReference type="InterPro" id="IPR006969">
    <property type="entry name" value="Stig-like"/>
</dbReference>
<gene>
    <name evidence="4" type="ORF">I3842_10G072700</name>
</gene>
<comment type="similarity">
    <text evidence="1">Belongs to the STIG1 family.</text>
</comment>
<dbReference type="Pfam" id="PF04885">
    <property type="entry name" value="Stig1"/>
    <property type="match status" value="1"/>
</dbReference>
<dbReference type="PANTHER" id="PTHR33227:SF21">
    <property type="entry name" value="F12F1.21 PROTEIN"/>
    <property type="match status" value="1"/>
</dbReference>
<dbReference type="AlphaFoldDB" id="A0A922DXD8"/>
<dbReference type="EMBL" id="CM031834">
    <property type="protein sequence ID" value="KAG6691623.1"/>
    <property type="molecule type" value="Genomic_DNA"/>
</dbReference>
<proteinExistence type="inferred from homology"/>
<evidence type="ECO:0000313" key="5">
    <source>
        <dbReference type="Proteomes" id="UP000811246"/>
    </source>
</evidence>
<organism evidence="4 5">
    <name type="scientific">Carya illinoinensis</name>
    <name type="common">Pecan</name>
    <dbReference type="NCBI Taxonomy" id="32201"/>
    <lineage>
        <taxon>Eukaryota</taxon>
        <taxon>Viridiplantae</taxon>
        <taxon>Streptophyta</taxon>
        <taxon>Embryophyta</taxon>
        <taxon>Tracheophyta</taxon>
        <taxon>Spermatophyta</taxon>
        <taxon>Magnoliopsida</taxon>
        <taxon>eudicotyledons</taxon>
        <taxon>Gunneridae</taxon>
        <taxon>Pentapetalae</taxon>
        <taxon>rosids</taxon>
        <taxon>fabids</taxon>
        <taxon>Fagales</taxon>
        <taxon>Juglandaceae</taxon>
        <taxon>Carya</taxon>
    </lineage>
</organism>
<dbReference type="PANTHER" id="PTHR33227">
    <property type="entry name" value="STIGMA-SPECIFIC STIG1-LIKE PROTEIN 3"/>
    <property type="match status" value="1"/>
</dbReference>
<sequence>MTSLITFIELPAILMMALTITSLSATQPDHDQGSVPAKERPTSLRGTGRFLAEKTRVTLTCDKYPKVCGENKGSPGPDCCQKRCVDLMKDRLNCGECGKKCKYSELCCKGKCVNPMSTKQHCGSCGNNCDKESLCTYGICGYAYA</sequence>
<evidence type="ECO:0000313" key="4">
    <source>
        <dbReference type="EMBL" id="KAG6691623.1"/>
    </source>
</evidence>
<feature type="chain" id="PRO_5037379362" description="Stigma-specific STIG1-like protein 1" evidence="3">
    <location>
        <begin position="26"/>
        <end position="145"/>
    </location>
</feature>
<evidence type="ECO:0008006" key="6">
    <source>
        <dbReference type="Google" id="ProtNLM"/>
    </source>
</evidence>
<keyword evidence="2 3" id="KW-0732">Signal</keyword>
<reference evidence="4" key="1">
    <citation type="submission" date="2021-01" db="EMBL/GenBank/DDBJ databases">
        <authorList>
            <person name="Lovell J.T."/>
            <person name="Bentley N."/>
            <person name="Bhattarai G."/>
            <person name="Jenkins J.W."/>
            <person name="Sreedasyam A."/>
            <person name="Alarcon Y."/>
            <person name="Bock C."/>
            <person name="Boston L."/>
            <person name="Carlson J."/>
            <person name="Cervantes K."/>
            <person name="Clermont K."/>
            <person name="Krom N."/>
            <person name="Kubenka K."/>
            <person name="Mamidi S."/>
            <person name="Mattison C."/>
            <person name="Monteros M."/>
            <person name="Pisani C."/>
            <person name="Plott C."/>
            <person name="Rajasekar S."/>
            <person name="Rhein H.S."/>
            <person name="Rohla C."/>
            <person name="Song M."/>
            <person name="Hilaire R.S."/>
            <person name="Shu S."/>
            <person name="Wells L."/>
            <person name="Wang X."/>
            <person name="Webber J."/>
            <person name="Heerema R.J."/>
            <person name="Klein P."/>
            <person name="Conner P."/>
            <person name="Grauke L."/>
            <person name="Grimwood J."/>
            <person name="Schmutz J."/>
            <person name="Randall J.J."/>
        </authorList>
    </citation>
    <scope>NUCLEOTIDE SEQUENCE</scope>
    <source>
        <tissue evidence="4">Leaf</tissue>
    </source>
</reference>
<dbReference type="OrthoDB" id="5421723at2759"/>
<protein>
    <recommendedName>
        <fullName evidence="6">Stigma-specific STIG1-like protein 1</fullName>
    </recommendedName>
</protein>
<accession>A0A922DXD8</accession>